<sequence length="123" mass="13984">MDMTELMELANETYQEEIDFLLDLLNGIDTKLSTAEEKEYWAKAYLSLSNLQDMIAEPTIISETEMEGEPPSLEEREEWFRACDALIRLHAMTTGIIPQSVGQSAQVVQPKRSFLARILGRST</sequence>
<reference evidence="1" key="1">
    <citation type="submission" date="2020-12" db="EMBL/GenBank/DDBJ databases">
        <title>Geomonas sp. Red875, isolated from river sediment.</title>
        <authorList>
            <person name="Xu Z."/>
            <person name="Zhang Z."/>
            <person name="Masuda Y."/>
            <person name="Itoh H."/>
            <person name="Senoo K."/>
        </authorList>
    </citation>
    <scope>NUCLEOTIDE SEQUENCE</scope>
    <source>
        <strain evidence="1">Red875</strain>
    </source>
</reference>
<accession>A0A8J7M189</accession>
<dbReference type="RefSeq" id="WP_199385715.1">
    <property type="nucleotide sequence ID" value="NZ_JAEMHM010000017.1"/>
</dbReference>
<dbReference type="AlphaFoldDB" id="A0A8J7M189"/>
<gene>
    <name evidence="1" type="ORF">JFN93_19005</name>
</gene>
<dbReference type="EMBL" id="JAEMHM010000017">
    <property type="protein sequence ID" value="MBJ6726803.1"/>
    <property type="molecule type" value="Genomic_DNA"/>
</dbReference>
<evidence type="ECO:0000313" key="2">
    <source>
        <dbReference type="Proteomes" id="UP000636888"/>
    </source>
</evidence>
<proteinExistence type="predicted"/>
<comment type="caution">
    <text evidence="1">The sequence shown here is derived from an EMBL/GenBank/DDBJ whole genome shotgun (WGS) entry which is preliminary data.</text>
</comment>
<name>A0A8J7M189_9BACT</name>
<evidence type="ECO:0000313" key="1">
    <source>
        <dbReference type="EMBL" id="MBJ6726803.1"/>
    </source>
</evidence>
<protein>
    <submittedName>
        <fullName evidence="1">Uncharacterized protein</fullName>
    </submittedName>
</protein>
<organism evidence="1 2">
    <name type="scientific">Geomesophilobacter sediminis</name>
    <dbReference type="NCBI Taxonomy" id="2798584"/>
    <lineage>
        <taxon>Bacteria</taxon>
        <taxon>Pseudomonadati</taxon>
        <taxon>Thermodesulfobacteriota</taxon>
        <taxon>Desulfuromonadia</taxon>
        <taxon>Geobacterales</taxon>
        <taxon>Geobacteraceae</taxon>
        <taxon>Geomesophilobacter</taxon>
    </lineage>
</organism>
<dbReference type="Proteomes" id="UP000636888">
    <property type="component" value="Unassembled WGS sequence"/>
</dbReference>
<keyword evidence="2" id="KW-1185">Reference proteome</keyword>